<evidence type="ECO:0000313" key="3">
    <source>
        <dbReference type="EMBL" id="PWI32588.1"/>
    </source>
</evidence>
<dbReference type="Gene3D" id="3.30.830.10">
    <property type="entry name" value="Metalloenzyme, LuxS/M16 peptidase-like"/>
    <property type="match status" value="2"/>
</dbReference>
<comment type="caution">
    <text evidence="3">The sequence shown here is derived from an EMBL/GenBank/DDBJ whole genome shotgun (WGS) entry which is preliminary data.</text>
</comment>
<keyword evidence="4" id="KW-1185">Reference proteome</keyword>
<dbReference type="RefSeq" id="WP_109320374.1">
    <property type="nucleotide sequence ID" value="NZ_QFWT01000008.1"/>
</dbReference>
<reference evidence="3 4" key="1">
    <citation type="submission" date="2018-05" db="EMBL/GenBank/DDBJ databases">
        <title>Vibrio limimaris sp. nov., isolated from marine sediment.</title>
        <authorList>
            <person name="Li C.-M."/>
        </authorList>
    </citation>
    <scope>NUCLEOTIDE SEQUENCE [LARGE SCALE GENOMIC DNA]</scope>
    <source>
        <strain evidence="3 4">E4404</strain>
    </source>
</reference>
<feature type="region of interest" description="Disordered" evidence="1">
    <location>
        <begin position="38"/>
        <end position="58"/>
    </location>
</feature>
<dbReference type="GO" id="GO:0046872">
    <property type="term" value="F:metal ion binding"/>
    <property type="evidence" value="ECO:0007669"/>
    <property type="project" value="InterPro"/>
</dbReference>
<name>A0A2U3B731_9VIBR</name>
<accession>A0A2U3B731</accession>
<proteinExistence type="predicted"/>
<dbReference type="InterPro" id="IPR007863">
    <property type="entry name" value="Peptidase_M16_C"/>
</dbReference>
<gene>
    <name evidence="3" type="ORF">DI392_14295</name>
</gene>
<dbReference type="Proteomes" id="UP000245362">
    <property type="component" value="Unassembled WGS sequence"/>
</dbReference>
<feature type="compositionally biased region" description="Polar residues" evidence="1">
    <location>
        <begin position="43"/>
        <end position="58"/>
    </location>
</feature>
<evidence type="ECO:0000313" key="4">
    <source>
        <dbReference type="Proteomes" id="UP000245362"/>
    </source>
</evidence>
<feature type="domain" description="Peptidase M16 C-terminal" evidence="2">
    <location>
        <begin position="255"/>
        <end position="431"/>
    </location>
</feature>
<dbReference type="AlphaFoldDB" id="A0A2U3B731"/>
<dbReference type="EMBL" id="QFWT01000008">
    <property type="protein sequence ID" value="PWI32588.1"/>
    <property type="molecule type" value="Genomic_DNA"/>
</dbReference>
<dbReference type="OrthoDB" id="9811314at2"/>
<dbReference type="InterPro" id="IPR011249">
    <property type="entry name" value="Metalloenz_LuxS/M16"/>
</dbReference>
<organism evidence="3 4">
    <name type="scientific">Vibrio albus</name>
    <dbReference type="NCBI Taxonomy" id="2200953"/>
    <lineage>
        <taxon>Bacteria</taxon>
        <taxon>Pseudomonadati</taxon>
        <taxon>Pseudomonadota</taxon>
        <taxon>Gammaproteobacteria</taxon>
        <taxon>Vibrionales</taxon>
        <taxon>Vibrionaceae</taxon>
        <taxon>Vibrio</taxon>
    </lineage>
</organism>
<evidence type="ECO:0000259" key="2">
    <source>
        <dbReference type="Pfam" id="PF05193"/>
    </source>
</evidence>
<sequence length="504" mass="56657">MLNNIQGKKNTRLPVFISFLLLSLCGCSSPELPITENKEGVSATESQQSIAEKNVSSDSLHLTDEAIQGFPEPQTKGQIISSGPDEKTGLYKWTLENGVDVWFKRMPEAKKKVYIRYTAKGGNLLLPPELKPAFDFTIETFMRSGLAHFDAVQLNNYLTEKKTFLRPEIYSNQRTLAVTTNQDNLLTAFSSLHQAATTAKVDPSQFKAIRHNIINQRQSYLTTPFSRYVQALNTTLYGESNPLQLATVEQLKNATADQVDQVYQLSFRQQDSFKLIIVADMQPEVFEPYLQQYIANISYNPGVKSRQKVELLTDQSHVVLKANDQPTTVSDVLFSSVASARMTTEHLFSYHLISKMLAKRLSNRLNGKICQDTPPTVGIVTPEATNVATLYFNITTAPEDKPKVDSAINDVLSESEKGFTEEELNIAKAQLLTELDKEVNNPKSQAFVLMYYLASGYDVNAYYHPKAFLHRLTTEKVHKIYTELTGKHAHRLDASLTPKEKSLN</sequence>
<protein>
    <recommendedName>
        <fullName evidence="2">Peptidase M16 C-terminal domain-containing protein</fullName>
    </recommendedName>
</protein>
<dbReference type="SUPFAM" id="SSF63411">
    <property type="entry name" value="LuxS/MPP-like metallohydrolase"/>
    <property type="match status" value="2"/>
</dbReference>
<dbReference type="Pfam" id="PF05193">
    <property type="entry name" value="Peptidase_M16_C"/>
    <property type="match status" value="1"/>
</dbReference>
<evidence type="ECO:0000256" key="1">
    <source>
        <dbReference type="SAM" id="MobiDB-lite"/>
    </source>
</evidence>